<feature type="region of interest" description="Disordered" evidence="1">
    <location>
        <begin position="1"/>
        <end position="27"/>
    </location>
</feature>
<gene>
    <name evidence="3" type="ORF">J4573_48435</name>
</gene>
<dbReference type="EMBL" id="JAGEOJ010000031">
    <property type="protein sequence ID" value="MBO2454989.1"/>
    <property type="molecule type" value="Genomic_DNA"/>
</dbReference>
<proteinExistence type="predicted"/>
<reference evidence="3" key="1">
    <citation type="submission" date="2021-03" db="EMBL/GenBank/DDBJ databases">
        <authorList>
            <person name="Kanchanasin P."/>
            <person name="Saeng-In P."/>
            <person name="Phongsopitanun W."/>
            <person name="Yuki M."/>
            <person name="Kudo T."/>
            <person name="Ohkuma M."/>
            <person name="Tanasupawat S."/>
        </authorList>
    </citation>
    <scope>NUCLEOTIDE SEQUENCE</scope>
    <source>
        <strain evidence="3">GKU 128</strain>
    </source>
</reference>
<keyword evidence="4" id="KW-1185">Reference proteome</keyword>
<protein>
    <submittedName>
        <fullName evidence="3">DUF397 domain-containing protein</fullName>
    </submittedName>
</protein>
<dbReference type="RefSeq" id="WP_208263219.1">
    <property type="nucleotide sequence ID" value="NZ_JAGEOJ010000031.1"/>
</dbReference>
<evidence type="ECO:0000259" key="2">
    <source>
        <dbReference type="Pfam" id="PF04149"/>
    </source>
</evidence>
<dbReference type="InterPro" id="IPR007278">
    <property type="entry name" value="DUF397"/>
</dbReference>
<evidence type="ECO:0000313" key="4">
    <source>
        <dbReference type="Proteomes" id="UP000669179"/>
    </source>
</evidence>
<evidence type="ECO:0000256" key="1">
    <source>
        <dbReference type="SAM" id="MobiDB-lite"/>
    </source>
</evidence>
<sequence>MTTEPSPGLQPPANTWRKSRHSEPDASCVEVTRAGNGTIAVRDSKSRTAVLQFAPEEWRAFITPYRT</sequence>
<accession>A0A939TA43</accession>
<dbReference type="AlphaFoldDB" id="A0A939TA43"/>
<organism evidence="3 4">
    <name type="scientific">Actinomadura barringtoniae</name>
    <dbReference type="NCBI Taxonomy" id="1427535"/>
    <lineage>
        <taxon>Bacteria</taxon>
        <taxon>Bacillati</taxon>
        <taxon>Actinomycetota</taxon>
        <taxon>Actinomycetes</taxon>
        <taxon>Streptosporangiales</taxon>
        <taxon>Thermomonosporaceae</taxon>
        <taxon>Actinomadura</taxon>
    </lineage>
</organism>
<feature type="domain" description="DUF397" evidence="2">
    <location>
        <begin position="15"/>
        <end position="63"/>
    </location>
</feature>
<dbReference type="Proteomes" id="UP000669179">
    <property type="component" value="Unassembled WGS sequence"/>
</dbReference>
<comment type="caution">
    <text evidence="3">The sequence shown here is derived from an EMBL/GenBank/DDBJ whole genome shotgun (WGS) entry which is preliminary data.</text>
</comment>
<evidence type="ECO:0000313" key="3">
    <source>
        <dbReference type="EMBL" id="MBO2454989.1"/>
    </source>
</evidence>
<dbReference type="Pfam" id="PF04149">
    <property type="entry name" value="DUF397"/>
    <property type="match status" value="1"/>
</dbReference>
<name>A0A939TA43_9ACTN</name>